<evidence type="ECO:0000256" key="2">
    <source>
        <dbReference type="SAM" id="SignalP"/>
    </source>
</evidence>
<reference evidence="4" key="1">
    <citation type="submission" date="2022-10" db="EMBL/GenBank/DDBJ databases">
        <title>The WGS of Solirubrobacter ginsenosidimutans DSM 21036.</title>
        <authorList>
            <person name="Jiang Z."/>
        </authorList>
    </citation>
    <scope>NUCLEOTIDE SEQUENCE</scope>
    <source>
        <strain evidence="4">DSM 21036</strain>
    </source>
</reference>
<evidence type="ECO:0000259" key="3">
    <source>
        <dbReference type="Pfam" id="PF13649"/>
    </source>
</evidence>
<dbReference type="Gene3D" id="3.40.50.150">
    <property type="entry name" value="Vaccinia Virus protein VP39"/>
    <property type="match status" value="1"/>
</dbReference>
<dbReference type="Proteomes" id="UP001149140">
    <property type="component" value="Unassembled WGS sequence"/>
</dbReference>
<gene>
    <name evidence="4" type="ORF">OM076_22700</name>
</gene>
<sequence>MAYAAAMQMMARLTASAEALAALGARMRADAEGIPLDPAIESALDGVLVELGIELAALQPAERSTVALFARAFLRQAVDLIDHPECSPGWAYEDDVVLLSLGRGSAAIADAMAEVSVLDDALSRPGAILLDVGAGVAALSVSLCARWPGLRVVGLEPWPPALAHARRTIAGYEDRIELREQRVEELTDARSYDVVWLSTPFIAPEILPVALLRVFDALKPGGHVIFGMYAGPPDPLSQRLVDLRTTRSGGAVATEAEATAALTAAGFESAREVERVWAAPVRLVVGTRG</sequence>
<dbReference type="InterPro" id="IPR029063">
    <property type="entry name" value="SAM-dependent_MTases_sf"/>
</dbReference>
<comment type="caution">
    <text evidence="4">The sequence shown here is derived from an EMBL/GenBank/DDBJ whole genome shotgun (WGS) entry which is preliminary data.</text>
</comment>
<protein>
    <submittedName>
        <fullName evidence="4">Class I SAM-dependent methyltransferase</fullName>
    </submittedName>
</protein>
<evidence type="ECO:0000313" key="5">
    <source>
        <dbReference type="Proteomes" id="UP001149140"/>
    </source>
</evidence>
<feature type="chain" id="PRO_5040882388" evidence="2">
    <location>
        <begin position="22"/>
        <end position="289"/>
    </location>
</feature>
<keyword evidence="1" id="KW-0175">Coiled coil</keyword>
<dbReference type="GO" id="GO:0008168">
    <property type="term" value="F:methyltransferase activity"/>
    <property type="evidence" value="ECO:0007669"/>
    <property type="project" value="UniProtKB-KW"/>
</dbReference>
<accession>A0A9X3MU70</accession>
<dbReference type="AlphaFoldDB" id="A0A9X3MU70"/>
<evidence type="ECO:0000256" key="1">
    <source>
        <dbReference type="SAM" id="Coils"/>
    </source>
</evidence>
<feature type="signal peptide" evidence="2">
    <location>
        <begin position="1"/>
        <end position="21"/>
    </location>
</feature>
<dbReference type="RefSeq" id="WP_270042342.1">
    <property type="nucleotide sequence ID" value="NZ_JAPDOD010000022.1"/>
</dbReference>
<feature type="coiled-coil region" evidence="1">
    <location>
        <begin position="162"/>
        <end position="189"/>
    </location>
</feature>
<proteinExistence type="predicted"/>
<organism evidence="4 5">
    <name type="scientific">Solirubrobacter ginsenosidimutans</name>
    <dbReference type="NCBI Taxonomy" id="490573"/>
    <lineage>
        <taxon>Bacteria</taxon>
        <taxon>Bacillati</taxon>
        <taxon>Actinomycetota</taxon>
        <taxon>Thermoleophilia</taxon>
        <taxon>Solirubrobacterales</taxon>
        <taxon>Solirubrobacteraceae</taxon>
        <taxon>Solirubrobacter</taxon>
    </lineage>
</organism>
<keyword evidence="2" id="KW-0732">Signal</keyword>
<dbReference type="EMBL" id="JAPDOD010000022">
    <property type="protein sequence ID" value="MDA0163101.1"/>
    <property type="molecule type" value="Genomic_DNA"/>
</dbReference>
<feature type="domain" description="Methyltransferase" evidence="3">
    <location>
        <begin position="130"/>
        <end position="222"/>
    </location>
</feature>
<keyword evidence="4" id="KW-0489">Methyltransferase</keyword>
<dbReference type="CDD" id="cd02440">
    <property type="entry name" value="AdoMet_MTases"/>
    <property type="match status" value="1"/>
</dbReference>
<dbReference type="InterPro" id="IPR041698">
    <property type="entry name" value="Methyltransf_25"/>
</dbReference>
<dbReference type="GO" id="GO:0032259">
    <property type="term" value="P:methylation"/>
    <property type="evidence" value="ECO:0007669"/>
    <property type="project" value="UniProtKB-KW"/>
</dbReference>
<evidence type="ECO:0000313" key="4">
    <source>
        <dbReference type="EMBL" id="MDA0163101.1"/>
    </source>
</evidence>
<keyword evidence="5" id="KW-1185">Reference proteome</keyword>
<keyword evidence="4" id="KW-0808">Transferase</keyword>
<dbReference type="SUPFAM" id="SSF53335">
    <property type="entry name" value="S-adenosyl-L-methionine-dependent methyltransferases"/>
    <property type="match status" value="1"/>
</dbReference>
<name>A0A9X3MU70_9ACTN</name>
<dbReference type="Pfam" id="PF13649">
    <property type="entry name" value="Methyltransf_25"/>
    <property type="match status" value="1"/>
</dbReference>